<protein>
    <submittedName>
        <fullName evidence="7">Dead-box ATP-dependent RNA helicase 39</fullName>
    </submittedName>
</protein>
<evidence type="ECO:0000259" key="6">
    <source>
        <dbReference type="Pfam" id="PF00271"/>
    </source>
</evidence>
<dbReference type="Proteomes" id="UP000653305">
    <property type="component" value="Unassembled WGS sequence"/>
</dbReference>
<dbReference type="GO" id="GO:0005524">
    <property type="term" value="F:ATP binding"/>
    <property type="evidence" value="ECO:0007669"/>
    <property type="project" value="UniProtKB-KW"/>
</dbReference>
<dbReference type="Pfam" id="PF00271">
    <property type="entry name" value="Helicase_C"/>
    <property type="match status" value="1"/>
</dbReference>
<feature type="compositionally biased region" description="Polar residues" evidence="5">
    <location>
        <begin position="118"/>
        <end position="133"/>
    </location>
</feature>
<dbReference type="InterPro" id="IPR001650">
    <property type="entry name" value="Helicase_C-like"/>
</dbReference>
<evidence type="ECO:0000256" key="2">
    <source>
        <dbReference type="ARBA" id="ARBA00022801"/>
    </source>
</evidence>
<dbReference type="InterPro" id="IPR027417">
    <property type="entry name" value="P-loop_NTPase"/>
</dbReference>
<keyword evidence="4" id="KW-0067">ATP-binding</keyword>
<keyword evidence="8" id="KW-1185">Reference proteome</keyword>
<comment type="caution">
    <text evidence="7">The sequence shown here is derived from an EMBL/GenBank/DDBJ whole genome shotgun (WGS) entry which is preliminary data.</text>
</comment>
<dbReference type="SUPFAM" id="SSF52540">
    <property type="entry name" value="P-loop containing nucleoside triphosphate hydrolases"/>
    <property type="match status" value="1"/>
</dbReference>
<dbReference type="PANTHER" id="PTHR47960">
    <property type="entry name" value="DEAD-BOX ATP-DEPENDENT RNA HELICASE 50"/>
    <property type="match status" value="1"/>
</dbReference>
<dbReference type="GO" id="GO:0004386">
    <property type="term" value="F:helicase activity"/>
    <property type="evidence" value="ECO:0007669"/>
    <property type="project" value="UniProtKB-KW"/>
</dbReference>
<feature type="compositionally biased region" description="Basic and acidic residues" evidence="5">
    <location>
        <begin position="103"/>
        <end position="117"/>
    </location>
</feature>
<name>A0A830B0V2_9LAMI</name>
<keyword evidence="1" id="KW-0547">Nucleotide-binding</keyword>
<reference evidence="7" key="1">
    <citation type="submission" date="2020-07" db="EMBL/GenBank/DDBJ databases">
        <title>Ethylene signaling mediates host invasion by parasitic plants.</title>
        <authorList>
            <person name="Yoshida S."/>
        </authorList>
    </citation>
    <scope>NUCLEOTIDE SEQUENCE</scope>
    <source>
        <strain evidence="7">Okayama</strain>
    </source>
</reference>
<proteinExistence type="predicted"/>
<sequence>MERCPLNKGEIRIENLEKFKSNDGDCPTLVCTDLAARGLDLDVDHIDYLHRTGRTARMGAKGKVTSLIAKKDSMLAARIEEAVTKNESLESVSVDSIKRDLARSNVNRQKDKNEKTVKFSSLKNKGNATSTKSSEGRGRGKPVAANKTSAAKPGGKAAPISKGNFKGITQHNYQSCLRAWMLSAITVQIKVVCQIPA</sequence>
<accession>A0A830B0V2</accession>
<feature type="region of interest" description="Disordered" evidence="5">
    <location>
        <begin position="103"/>
        <end position="158"/>
    </location>
</feature>
<evidence type="ECO:0000256" key="1">
    <source>
        <dbReference type="ARBA" id="ARBA00022741"/>
    </source>
</evidence>
<evidence type="ECO:0000313" key="8">
    <source>
        <dbReference type="Proteomes" id="UP000653305"/>
    </source>
</evidence>
<evidence type="ECO:0000256" key="3">
    <source>
        <dbReference type="ARBA" id="ARBA00022806"/>
    </source>
</evidence>
<evidence type="ECO:0000256" key="4">
    <source>
        <dbReference type="ARBA" id="ARBA00022840"/>
    </source>
</evidence>
<feature type="domain" description="Helicase C-terminal" evidence="6">
    <location>
        <begin position="10"/>
        <end position="59"/>
    </location>
</feature>
<evidence type="ECO:0000256" key="5">
    <source>
        <dbReference type="SAM" id="MobiDB-lite"/>
    </source>
</evidence>
<dbReference type="OrthoDB" id="10256233at2759"/>
<keyword evidence="2" id="KW-0378">Hydrolase</keyword>
<dbReference type="AlphaFoldDB" id="A0A830B0V2"/>
<organism evidence="7 8">
    <name type="scientific">Phtheirospermum japonicum</name>
    <dbReference type="NCBI Taxonomy" id="374723"/>
    <lineage>
        <taxon>Eukaryota</taxon>
        <taxon>Viridiplantae</taxon>
        <taxon>Streptophyta</taxon>
        <taxon>Embryophyta</taxon>
        <taxon>Tracheophyta</taxon>
        <taxon>Spermatophyta</taxon>
        <taxon>Magnoliopsida</taxon>
        <taxon>eudicotyledons</taxon>
        <taxon>Gunneridae</taxon>
        <taxon>Pentapetalae</taxon>
        <taxon>asterids</taxon>
        <taxon>lamiids</taxon>
        <taxon>Lamiales</taxon>
        <taxon>Orobanchaceae</taxon>
        <taxon>Orobanchaceae incertae sedis</taxon>
        <taxon>Phtheirospermum</taxon>
    </lineage>
</organism>
<dbReference type="GO" id="GO:0016787">
    <property type="term" value="F:hydrolase activity"/>
    <property type="evidence" value="ECO:0007669"/>
    <property type="project" value="UniProtKB-KW"/>
</dbReference>
<dbReference type="Gene3D" id="3.40.50.300">
    <property type="entry name" value="P-loop containing nucleotide triphosphate hydrolases"/>
    <property type="match status" value="1"/>
</dbReference>
<gene>
    <name evidence="7" type="ORF">PHJA_000042700</name>
</gene>
<keyword evidence="3 7" id="KW-0347">Helicase</keyword>
<dbReference type="EMBL" id="BMAC01000003">
    <property type="protein sequence ID" value="GFP78992.1"/>
    <property type="molecule type" value="Genomic_DNA"/>
</dbReference>
<evidence type="ECO:0000313" key="7">
    <source>
        <dbReference type="EMBL" id="GFP78992.1"/>
    </source>
</evidence>